<sequence>MSVLFMTTTGPSTVNPRSWGRGAALGTAAFLYTLLDPRKPAARRADTVLRAVAGGFAGWAVARSAEGSRDARPQGPGSRLSSATPRRAGTGARPSSLGRAVGVGLGVGASLLMTRLDHALDARVCGWLERRGVTRPRLLLAAAAGVVGMAEGLKPAPRGARHA</sequence>
<dbReference type="EMBL" id="JAVDUI010000001">
    <property type="protein sequence ID" value="MDR6892123.1"/>
    <property type="molecule type" value="Genomic_DNA"/>
</dbReference>
<dbReference type="RefSeq" id="WP_309850691.1">
    <property type="nucleotide sequence ID" value="NZ_BAAAIU010000005.1"/>
</dbReference>
<keyword evidence="3" id="KW-1185">Reference proteome</keyword>
<proteinExistence type="predicted"/>
<reference evidence="2" key="1">
    <citation type="submission" date="2023-07" db="EMBL/GenBank/DDBJ databases">
        <title>Sequencing the genomes of 1000 actinobacteria strains.</title>
        <authorList>
            <person name="Klenk H.-P."/>
        </authorList>
    </citation>
    <scope>NUCLEOTIDE SEQUENCE</scope>
    <source>
        <strain evidence="2">DSM 13988</strain>
    </source>
</reference>
<accession>A0AAE3YHN5</accession>
<dbReference type="Proteomes" id="UP001247307">
    <property type="component" value="Unassembled WGS sequence"/>
</dbReference>
<evidence type="ECO:0000313" key="3">
    <source>
        <dbReference type="Proteomes" id="UP001247307"/>
    </source>
</evidence>
<feature type="region of interest" description="Disordered" evidence="1">
    <location>
        <begin position="65"/>
        <end position="95"/>
    </location>
</feature>
<evidence type="ECO:0000256" key="1">
    <source>
        <dbReference type="SAM" id="MobiDB-lite"/>
    </source>
</evidence>
<gene>
    <name evidence="2" type="ORF">J2S35_001063</name>
</gene>
<organism evidence="2 3">
    <name type="scientific">Falsarthrobacter nasiphocae</name>
    <dbReference type="NCBI Taxonomy" id="189863"/>
    <lineage>
        <taxon>Bacteria</taxon>
        <taxon>Bacillati</taxon>
        <taxon>Actinomycetota</taxon>
        <taxon>Actinomycetes</taxon>
        <taxon>Micrococcales</taxon>
        <taxon>Micrococcaceae</taxon>
        <taxon>Falsarthrobacter</taxon>
    </lineage>
</organism>
<comment type="caution">
    <text evidence="2">The sequence shown here is derived from an EMBL/GenBank/DDBJ whole genome shotgun (WGS) entry which is preliminary data.</text>
</comment>
<name>A0AAE3YHN5_9MICC</name>
<dbReference type="AlphaFoldDB" id="A0AAE3YHN5"/>
<protein>
    <submittedName>
        <fullName evidence="2">Uncharacterized protein</fullName>
    </submittedName>
</protein>
<evidence type="ECO:0000313" key="2">
    <source>
        <dbReference type="EMBL" id="MDR6892123.1"/>
    </source>
</evidence>